<evidence type="ECO:0000313" key="2">
    <source>
        <dbReference type="EMBL" id="CAD6343208.1"/>
    </source>
</evidence>
<dbReference type="AlphaFoldDB" id="A0A811SQS0"/>
<dbReference type="Pfam" id="PF26138">
    <property type="entry name" value="DUF8040"/>
    <property type="match status" value="1"/>
</dbReference>
<protein>
    <recommendedName>
        <fullName evidence="1">DUF8040 domain-containing protein</fullName>
    </recommendedName>
</protein>
<dbReference type="EMBL" id="CAJGYO010000709">
    <property type="protein sequence ID" value="CAD6343208.1"/>
    <property type="molecule type" value="Genomic_DNA"/>
</dbReference>
<dbReference type="Proteomes" id="UP000604825">
    <property type="component" value="Unassembled WGS sequence"/>
</dbReference>
<evidence type="ECO:0000313" key="3">
    <source>
        <dbReference type="Proteomes" id="UP000604825"/>
    </source>
</evidence>
<gene>
    <name evidence="2" type="ORF">NCGR_LOCUS67306</name>
</gene>
<proteinExistence type="predicted"/>
<evidence type="ECO:0000259" key="1">
    <source>
        <dbReference type="Pfam" id="PF26138"/>
    </source>
</evidence>
<sequence>MVHEFKNYTAGLGWDAMDDNLEGVAKEGQKGLVLLAELSQHATVIGQMGAQYTERYFDKGEYRKTPETGIQWVMRYFARPRYFYKMFRMSTEVFTALHELLVSTYGLTSTNNVSSIESLAMFLWIVGGPQSFSQS</sequence>
<keyword evidence="3" id="KW-1185">Reference proteome</keyword>
<name>A0A811SQS0_9POAL</name>
<organism evidence="2 3">
    <name type="scientific">Miscanthus lutarioriparius</name>
    <dbReference type="NCBI Taxonomy" id="422564"/>
    <lineage>
        <taxon>Eukaryota</taxon>
        <taxon>Viridiplantae</taxon>
        <taxon>Streptophyta</taxon>
        <taxon>Embryophyta</taxon>
        <taxon>Tracheophyta</taxon>
        <taxon>Spermatophyta</taxon>
        <taxon>Magnoliopsida</taxon>
        <taxon>Liliopsida</taxon>
        <taxon>Poales</taxon>
        <taxon>Poaceae</taxon>
        <taxon>PACMAD clade</taxon>
        <taxon>Panicoideae</taxon>
        <taxon>Andropogonodae</taxon>
        <taxon>Andropogoneae</taxon>
        <taxon>Saccharinae</taxon>
        <taxon>Miscanthus</taxon>
    </lineage>
</organism>
<comment type="caution">
    <text evidence="2">The sequence shown here is derived from an EMBL/GenBank/DDBJ whole genome shotgun (WGS) entry which is preliminary data.</text>
</comment>
<feature type="domain" description="DUF8040" evidence="1">
    <location>
        <begin position="68"/>
        <end position="133"/>
    </location>
</feature>
<accession>A0A811SQS0</accession>
<reference evidence="2" key="1">
    <citation type="submission" date="2020-10" db="EMBL/GenBank/DDBJ databases">
        <authorList>
            <person name="Han B."/>
            <person name="Lu T."/>
            <person name="Zhao Q."/>
            <person name="Huang X."/>
            <person name="Zhao Y."/>
        </authorList>
    </citation>
    <scope>NUCLEOTIDE SEQUENCE</scope>
</reference>
<dbReference type="OrthoDB" id="650983at2759"/>
<dbReference type="InterPro" id="IPR058353">
    <property type="entry name" value="DUF8040"/>
</dbReference>